<dbReference type="SUPFAM" id="SSF51306">
    <property type="entry name" value="LexA/Signal peptidase"/>
    <property type="match status" value="1"/>
</dbReference>
<organism evidence="7">
    <name type="scientific">freshwater metagenome</name>
    <dbReference type="NCBI Taxonomy" id="449393"/>
    <lineage>
        <taxon>unclassified sequences</taxon>
        <taxon>metagenomes</taxon>
        <taxon>ecological metagenomes</taxon>
    </lineage>
</organism>
<accession>A0A6J7XYD3</accession>
<comment type="subcellular location">
    <subcellularLocation>
        <location evidence="1">Membrane</location>
    </subcellularLocation>
</comment>
<dbReference type="InterPro" id="IPR036286">
    <property type="entry name" value="LexA/Signal_pep-like_sf"/>
</dbReference>
<dbReference type="EMBL" id="CAFBSG010000022">
    <property type="protein sequence ID" value="CAB5240967.1"/>
    <property type="molecule type" value="Genomic_DNA"/>
</dbReference>
<keyword evidence="4 5" id="KW-0472">Membrane</keyword>
<evidence type="ECO:0000313" key="7">
    <source>
        <dbReference type="EMBL" id="CAB5240967.1"/>
    </source>
</evidence>
<dbReference type="GO" id="GO:0004252">
    <property type="term" value="F:serine-type endopeptidase activity"/>
    <property type="evidence" value="ECO:0007669"/>
    <property type="project" value="InterPro"/>
</dbReference>
<proteinExistence type="predicted"/>
<evidence type="ECO:0000256" key="3">
    <source>
        <dbReference type="ARBA" id="ARBA00022989"/>
    </source>
</evidence>
<evidence type="ECO:0000256" key="4">
    <source>
        <dbReference type="ARBA" id="ARBA00023136"/>
    </source>
</evidence>
<protein>
    <submittedName>
        <fullName evidence="7">Unannotated protein</fullName>
    </submittedName>
</protein>
<dbReference type="NCBIfam" id="TIGR02228">
    <property type="entry name" value="sigpep_I_arch"/>
    <property type="match status" value="1"/>
</dbReference>
<evidence type="ECO:0000259" key="6">
    <source>
        <dbReference type="Pfam" id="PF10502"/>
    </source>
</evidence>
<feature type="transmembrane region" description="Helical" evidence="5">
    <location>
        <begin position="138"/>
        <end position="159"/>
    </location>
</feature>
<dbReference type="GO" id="GO:0016020">
    <property type="term" value="C:membrane"/>
    <property type="evidence" value="ECO:0007669"/>
    <property type="project" value="UniProtKB-SubCell"/>
</dbReference>
<feature type="transmembrane region" description="Helical" evidence="5">
    <location>
        <begin position="20"/>
        <end position="41"/>
    </location>
</feature>
<reference evidence="7" key="1">
    <citation type="submission" date="2020-05" db="EMBL/GenBank/DDBJ databases">
        <authorList>
            <person name="Chiriac C."/>
            <person name="Salcher M."/>
            <person name="Ghai R."/>
            <person name="Kavagutti S V."/>
        </authorList>
    </citation>
    <scope>NUCLEOTIDE SEQUENCE</scope>
</reference>
<dbReference type="GO" id="GO:0006465">
    <property type="term" value="P:signal peptide processing"/>
    <property type="evidence" value="ECO:0007669"/>
    <property type="project" value="InterPro"/>
</dbReference>
<dbReference type="InterPro" id="IPR019533">
    <property type="entry name" value="Peptidase_S26"/>
</dbReference>
<name>A0A6J7XYD3_9ZZZZ</name>
<keyword evidence="2 5" id="KW-0812">Transmembrane</keyword>
<dbReference type="AlphaFoldDB" id="A0A6J7XYD3"/>
<keyword evidence="3 5" id="KW-1133">Transmembrane helix</keyword>
<evidence type="ECO:0000256" key="2">
    <source>
        <dbReference type="ARBA" id="ARBA00022692"/>
    </source>
</evidence>
<gene>
    <name evidence="7" type="ORF">UFOPK3554_01157</name>
</gene>
<sequence length="175" mass="18677">MSEEVKLATQSNERKKGISVFSFVLLLALALPALAVTYLGIQFNTVTSGSMSPAIEPGDMAVTKVKEVSQVKVKDIVLFYDSTAGKVLAHRVKSQKISGNTETLITQGDANPAAETRENVSLSTPISSVIFVIPKFGYVLNSLSTPLFIFIGLVGLVLFASISKIRQIKGVGNDS</sequence>
<dbReference type="InterPro" id="IPR001733">
    <property type="entry name" value="Peptidase_S26B"/>
</dbReference>
<evidence type="ECO:0000256" key="5">
    <source>
        <dbReference type="SAM" id="Phobius"/>
    </source>
</evidence>
<evidence type="ECO:0000256" key="1">
    <source>
        <dbReference type="ARBA" id="ARBA00004370"/>
    </source>
</evidence>
<feature type="domain" description="Peptidase S26" evidence="6">
    <location>
        <begin position="26"/>
        <end position="87"/>
    </location>
</feature>
<dbReference type="Pfam" id="PF10502">
    <property type="entry name" value="Peptidase_S26"/>
    <property type="match status" value="1"/>
</dbReference>
<dbReference type="CDD" id="cd06530">
    <property type="entry name" value="S26_SPase_I"/>
    <property type="match status" value="1"/>
</dbReference>